<comment type="catalytic activity">
    <reaction evidence="1">
        <text>inosine + phosphate = alpha-D-ribose 1-phosphate + hypoxanthine</text>
        <dbReference type="Rhea" id="RHEA:27646"/>
        <dbReference type="ChEBI" id="CHEBI:17368"/>
        <dbReference type="ChEBI" id="CHEBI:17596"/>
        <dbReference type="ChEBI" id="CHEBI:43474"/>
        <dbReference type="ChEBI" id="CHEBI:57720"/>
        <dbReference type="EC" id="2.4.2.1"/>
    </reaction>
    <physiologicalReaction direction="left-to-right" evidence="1">
        <dbReference type="Rhea" id="RHEA:27647"/>
    </physiologicalReaction>
</comment>
<dbReference type="InterPro" id="IPR038371">
    <property type="entry name" value="Cu_polyphenol_OxRdtase_sf"/>
</dbReference>
<dbReference type="Pfam" id="PF02578">
    <property type="entry name" value="Cu-oxidase_4"/>
    <property type="match status" value="1"/>
</dbReference>
<accession>A0A4V6YSB5</accession>
<dbReference type="STRING" id="1677920.LS71_03545"/>
<evidence type="ECO:0000256" key="6">
    <source>
        <dbReference type="ARBA" id="ARBA00022833"/>
    </source>
</evidence>
<dbReference type="EMBL" id="JRPR02000001">
    <property type="protein sequence ID" value="TLD97582.1"/>
    <property type="molecule type" value="Genomic_DNA"/>
</dbReference>
<dbReference type="Proteomes" id="UP000029733">
    <property type="component" value="Unassembled WGS sequence"/>
</dbReference>
<dbReference type="OrthoDB" id="4279at2"/>
<evidence type="ECO:0000256" key="3">
    <source>
        <dbReference type="ARBA" id="ARBA00022679"/>
    </source>
</evidence>
<keyword evidence="11" id="KW-1185">Reference proteome</keyword>
<comment type="caution">
    <text evidence="10">The sequence shown here is derived from an EMBL/GenBank/DDBJ whole genome shotgun (WGS) entry which is preliminary data.</text>
</comment>
<comment type="catalytic activity">
    <reaction evidence="7">
        <text>adenosine + H2O + H(+) = inosine + NH4(+)</text>
        <dbReference type="Rhea" id="RHEA:24408"/>
        <dbReference type="ChEBI" id="CHEBI:15377"/>
        <dbReference type="ChEBI" id="CHEBI:15378"/>
        <dbReference type="ChEBI" id="CHEBI:16335"/>
        <dbReference type="ChEBI" id="CHEBI:17596"/>
        <dbReference type="ChEBI" id="CHEBI:28938"/>
        <dbReference type="EC" id="3.5.4.4"/>
    </reaction>
    <physiologicalReaction direction="left-to-right" evidence="7">
        <dbReference type="Rhea" id="RHEA:24409"/>
    </physiologicalReaction>
</comment>
<gene>
    <name evidence="10" type="ORF">LS71_002205</name>
</gene>
<dbReference type="SUPFAM" id="SSF64438">
    <property type="entry name" value="CNF1/YfiH-like putative cysteine hydrolases"/>
    <property type="match status" value="1"/>
</dbReference>
<keyword evidence="6" id="KW-0862">Zinc</keyword>
<keyword evidence="4" id="KW-0479">Metal-binding</keyword>
<evidence type="ECO:0000313" key="11">
    <source>
        <dbReference type="Proteomes" id="UP000029733"/>
    </source>
</evidence>
<dbReference type="GO" id="GO:0016787">
    <property type="term" value="F:hydrolase activity"/>
    <property type="evidence" value="ECO:0007669"/>
    <property type="project" value="UniProtKB-KW"/>
</dbReference>
<comment type="catalytic activity">
    <reaction evidence="9">
        <text>S-methyl-5'-thioadenosine + phosphate = 5-(methylsulfanyl)-alpha-D-ribose 1-phosphate + adenine</text>
        <dbReference type="Rhea" id="RHEA:11852"/>
        <dbReference type="ChEBI" id="CHEBI:16708"/>
        <dbReference type="ChEBI" id="CHEBI:17509"/>
        <dbReference type="ChEBI" id="CHEBI:43474"/>
        <dbReference type="ChEBI" id="CHEBI:58533"/>
        <dbReference type="EC" id="2.4.2.28"/>
    </reaction>
    <physiologicalReaction direction="left-to-right" evidence="9">
        <dbReference type="Rhea" id="RHEA:11853"/>
    </physiologicalReaction>
</comment>
<dbReference type="InterPro" id="IPR011324">
    <property type="entry name" value="Cytotoxic_necrot_fac-like_cat"/>
</dbReference>
<reference evidence="10 11" key="1">
    <citation type="journal article" date="2014" name="Genome Announc.">
        <title>Draft genome sequences of eight enterohepatic helicobacter species isolated from both laboratory and wild rodents.</title>
        <authorList>
            <person name="Sheh A."/>
            <person name="Shen Z."/>
            <person name="Fox J.G."/>
        </authorList>
    </citation>
    <scope>NUCLEOTIDE SEQUENCE [LARGE SCALE GENOMIC DNA]</scope>
    <source>
        <strain evidence="10 11">MIT 09-6949</strain>
    </source>
</reference>
<protein>
    <submittedName>
        <fullName evidence="10">Laccase domain-containing protein</fullName>
    </submittedName>
</protein>
<dbReference type="GO" id="GO:0005507">
    <property type="term" value="F:copper ion binding"/>
    <property type="evidence" value="ECO:0007669"/>
    <property type="project" value="TreeGrafter"/>
</dbReference>
<proteinExistence type="inferred from homology"/>
<evidence type="ECO:0000256" key="8">
    <source>
        <dbReference type="ARBA" id="ARBA00048968"/>
    </source>
</evidence>
<keyword evidence="5" id="KW-0378">Hydrolase</keyword>
<sequence length="262" mass="29052">MFFYTSLESALFASEPVRFALTHRLGGVSKGAFSTLNLGYHVGDAAHDVAQNHALIAHRFYNCFNVQSIEAPIVHYCNQIHSTHSLILEDAFASQNISGASVCLGEADGIITHTPHKLALIMVADCNSILLYDRIHRALALIHAGRKGVFGNILQATLEHLHTHFATRAQDILMYVGASIRACCYEVGKEIQNEALALFGRDVLQRNRLDLIMCLTMQARALGIMDNHIEISPHCSCCEPLLYSYRKERITGRFGLLAMIES</sequence>
<evidence type="ECO:0000256" key="4">
    <source>
        <dbReference type="ARBA" id="ARBA00022723"/>
    </source>
</evidence>
<evidence type="ECO:0000256" key="7">
    <source>
        <dbReference type="ARBA" id="ARBA00047989"/>
    </source>
</evidence>
<dbReference type="AlphaFoldDB" id="A0A4V6YSB5"/>
<comment type="similarity">
    <text evidence="2">Belongs to the purine nucleoside phosphorylase YfiH/LACC1 family.</text>
</comment>
<dbReference type="InterPro" id="IPR003730">
    <property type="entry name" value="Cu_polyphenol_OxRdtase"/>
</dbReference>
<evidence type="ECO:0000256" key="2">
    <source>
        <dbReference type="ARBA" id="ARBA00007353"/>
    </source>
</evidence>
<dbReference type="CDD" id="cd16833">
    <property type="entry name" value="YfiH"/>
    <property type="match status" value="1"/>
</dbReference>
<evidence type="ECO:0000256" key="5">
    <source>
        <dbReference type="ARBA" id="ARBA00022801"/>
    </source>
</evidence>
<evidence type="ECO:0000256" key="1">
    <source>
        <dbReference type="ARBA" id="ARBA00000553"/>
    </source>
</evidence>
<dbReference type="RefSeq" id="WP_034353737.1">
    <property type="nucleotide sequence ID" value="NZ_JRPR02000001.1"/>
</dbReference>
<evidence type="ECO:0000313" key="10">
    <source>
        <dbReference type="EMBL" id="TLD97582.1"/>
    </source>
</evidence>
<dbReference type="GO" id="GO:0017061">
    <property type="term" value="F:S-methyl-5-thioadenosine phosphorylase activity"/>
    <property type="evidence" value="ECO:0007669"/>
    <property type="project" value="UniProtKB-EC"/>
</dbReference>
<dbReference type="Gene3D" id="3.60.140.10">
    <property type="entry name" value="CNF1/YfiH-like putative cysteine hydrolases"/>
    <property type="match status" value="1"/>
</dbReference>
<name>A0A4V6YSB5_9HELI</name>
<evidence type="ECO:0000256" key="9">
    <source>
        <dbReference type="ARBA" id="ARBA00049893"/>
    </source>
</evidence>
<comment type="catalytic activity">
    <reaction evidence="8">
        <text>adenosine + phosphate = alpha-D-ribose 1-phosphate + adenine</text>
        <dbReference type="Rhea" id="RHEA:27642"/>
        <dbReference type="ChEBI" id="CHEBI:16335"/>
        <dbReference type="ChEBI" id="CHEBI:16708"/>
        <dbReference type="ChEBI" id="CHEBI:43474"/>
        <dbReference type="ChEBI" id="CHEBI:57720"/>
        <dbReference type="EC" id="2.4.2.1"/>
    </reaction>
    <physiologicalReaction direction="left-to-right" evidence="8">
        <dbReference type="Rhea" id="RHEA:27643"/>
    </physiologicalReaction>
</comment>
<dbReference type="PANTHER" id="PTHR30616">
    <property type="entry name" value="UNCHARACTERIZED PROTEIN YFIH"/>
    <property type="match status" value="1"/>
</dbReference>
<keyword evidence="3" id="KW-0808">Transferase</keyword>
<organism evidence="10 11">
    <name type="scientific">Helicobacter jaachi</name>
    <dbReference type="NCBI Taxonomy" id="1677920"/>
    <lineage>
        <taxon>Bacteria</taxon>
        <taxon>Pseudomonadati</taxon>
        <taxon>Campylobacterota</taxon>
        <taxon>Epsilonproteobacteria</taxon>
        <taxon>Campylobacterales</taxon>
        <taxon>Helicobacteraceae</taxon>
        <taxon>Helicobacter</taxon>
    </lineage>
</organism>
<dbReference type="PANTHER" id="PTHR30616:SF2">
    <property type="entry name" value="PURINE NUCLEOSIDE PHOSPHORYLASE LACC1"/>
    <property type="match status" value="1"/>
</dbReference>